<accession>A0ACB0LBS6</accession>
<dbReference type="EMBL" id="CASHSV030000513">
    <property type="protein sequence ID" value="CAJ2666889.1"/>
    <property type="molecule type" value="Genomic_DNA"/>
</dbReference>
<sequence>MKGMSWRVASPKGSSNPKPLYWIVVSIAVVAVFITFTSWFFVSYPIGSTVHGYIYGVESSQISGLSVSQKINITSVDLHMNASFDLVDNKAPSKIEKNDTKLDSHVPFSESASPKIVSVAKEVNGLETSDAVASKASIPVTGTNSSIMKGCDLYHGNWIHDPLGPLYANNSCPILTQTQNCQGNGRPDKDYENWRWKPFQCDIPRFDPRKFLELMKGKTVAFIGDSVARNQMESMMCILWQVEEPKNQGTRNMQRYYFESTSLTIVRIWSSWLVKHNSEPFDFAPAGVEKIYLESPDEMLMEFLPTFDVVVLSSGHWFMKQSVYILNNEIVGGQLWWPDKSRHTKINSVEAFGIR</sequence>
<proteinExistence type="predicted"/>
<dbReference type="Proteomes" id="UP001177021">
    <property type="component" value="Unassembled WGS sequence"/>
</dbReference>
<protein>
    <submittedName>
        <fullName evidence="1">Uncharacterized protein</fullName>
    </submittedName>
</protein>
<evidence type="ECO:0000313" key="1">
    <source>
        <dbReference type="EMBL" id="CAJ2666889.1"/>
    </source>
</evidence>
<reference evidence="1" key="1">
    <citation type="submission" date="2023-10" db="EMBL/GenBank/DDBJ databases">
        <authorList>
            <person name="Rodriguez Cubillos JULIANA M."/>
            <person name="De Vega J."/>
        </authorList>
    </citation>
    <scope>NUCLEOTIDE SEQUENCE</scope>
</reference>
<name>A0ACB0LBS6_TRIPR</name>
<evidence type="ECO:0000313" key="2">
    <source>
        <dbReference type="Proteomes" id="UP001177021"/>
    </source>
</evidence>
<comment type="caution">
    <text evidence="1">The sequence shown here is derived from an EMBL/GenBank/DDBJ whole genome shotgun (WGS) entry which is preliminary data.</text>
</comment>
<gene>
    <name evidence="1" type="ORF">MILVUS5_LOCUS31619</name>
</gene>
<keyword evidence="2" id="KW-1185">Reference proteome</keyword>
<organism evidence="1 2">
    <name type="scientific">Trifolium pratense</name>
    <name type="common">Red clover</name>
    <dbReference type="NCBI Taxonomy" id="57577"/>
    <lineage>
        <taxon>Eukaryota</taxon>
        <taxon>Viridiplantae</taxon>
        <taxon>Streptophyta</taxon>
        <taxon>Embryophyta</taxon>
        <taxon>Tracheophyta</taxon>
        <taxon>Spermatophyta</taxon>
        <taxon>Magnoliopsida</taxon>
        <taxon>eudicotyledons</taxon>
        <taxon>Gunneridae</taxon>
        <taxon>Pentapetalae</taxon>
        <taxon>rosids</taxon>
        <taxon>fabids</taxon>
        <taxon>Fabales</taxon>
        <taxon>Fabaceae</taxon>
        <taxon>Papilionoideae</taxon>
        <taxon>50 kb inversion clade</taxon>
        <taxon>NPAAA clade</taxon>
        <taxon>Hologalegina</taxon>
        <taxon>IRL clade</taxon>
        <taxon>Trifolieae</taxon>
        <taxon>Trifolium</taxon>
    </lineage>
</organism>